<dbReference type="InterPro" id="IPR005467">
    <property type="entry name" value="His_kinase_dom"/>
</dbReference>
<dbReference type="InterPro" id="IPR011006">
    <property type="entry name" value="CheY-like_superfamily"/>
</dbReference>
<gene>
    <name evidence="9" type="ORF">PS273GM_05985</name>
</gene>
<dbReference type="InterPro" id="IPR000700">
    <property type="entry name" value="PAS-assoc_C"/>
</dbReference>
<evidence type="ECO:0000313" key="10">
    <source>
        <dbReference type="Proteomes" id="UP000077787"/>
    </source>
</evidence>
<dbReference type="Gene3D" id="3.30.450.20">
    <property type="entry name" value="PAS domain"/>
    <property type="match status" value="2"/>
</dbReference>
<feature type="domain" description="Response regulatory" evidence="7">
    <location>
        <begin position="580"/>
        <end position="694"/>
    </location>
</feature>
<dbReference type="SUPFAM" id="SSF47384">
    <property type="entry name" value="Homodimeric domain of signal transducing histidine kinase"/>
    <property type="match status" value="1"/>
</dbReference>
<dbReference type="Pfam" id="PF00072">
    <property type="entry name" value="Response_reg"/>
    <property type="match status" value="1"/>
</dbReference>
<dbReference type="Pfam" id="PF08448">
    <property type="entry name" value="PAS_4"/>
    <property type="match status" value="1"/>
</dbReference>
<keyword evidence="3 5" id="KW-0597">Phosphoprotein</keyword>
<dbReference type="OrthoDB" id="6973808at2"/>
<dbReference type="InterPro" id="IPR001789">
    <property type="entry name" value="Sig_transdc_resp-reg_receiver"/>
</dbReference>
<evidence type="ECO:0000256" key="4">
    <source>
        <dbReference type="ARBA" id="ARBA00022777"/>
    </source>
</evidence>
<proteinExistence type="predicted"/>
<dbReference type="PROSITE" id="PS50110">
    <property type="entry name" value="RESPONSE_REGULATORY"/>
    <property type="match status" value="1"/>
</dbReference>
<dbReference type="CDD" id="cd00130">
    <property type="entry name" value="PAS"/>
    <property type="match status" value="1"/>
</dbReference>
<dbReference type="InterPro" id="IPR003594">
    <property type="entry name" value="HATPase_dom"/>
</dbReference>
<sequence length="698" mass="76676">MALDAGFRPSERSEMGRQIRRRDWSATVLGAIEHWPTSLCVLLDTVLDAPLPMCILWGEAGLQLYNDAHAAAIGNHHPGALGMPLQHTAREAWPAMLEAYQKLVRDEACLLRHQYLPGPGQHGTGQWFDLSISPIRNGSGVAGQLLCLRPSEDEALRRREVEMNVITDALPVLIGFVDKDLRYRYNNRHYEEWFGHSPAWLYGKHLVDVVGERAFNARSCEIAKALAGEDVIFEAFMPHQDGSQRQSLMHYLPRRDDSGDVLGFVVLAQDVTERWKAEQALRELNDTLESRIQERTTALAEVYERLLTEMASREQAQEALRQAQKMETVGQLTGGIAHDFNNMLTGIIGGLDLIQRYNQSGRHGETQRFIDAAVTSANRAAALTHRLLAFARRQPLNLKRVDLNELVESMRDLIVRTLGSHILVDALLQPDLWPANSDENQLESALLNLVINARDAMPGGGSLYIATANVTLQQGEVGELPAGRYVSLSVIDSGCGMTPKVLAAAFEPFFTTKPIGQGTGLGLSMIYGFARQAGGHVQLRSEPGNGTEVILYLPAHHSLLATEAAVPPLAQTTHAARGEAVLVVEDDPAVRLLVLDVLGMLGYCALEAAEANAAVKLLQSDERIDLLVSDVGLPGMNGRQLADIAREHRPGLRVLFMTGYAEQAISSGFLDVGMDMISKPFTIDQLAARVRTMLVDMP</sequence>
<comment type="catalytic activity">
    <reaction evidence="1">
        <text>ATP + protein L-histidine = ADP + protein N-phospho-L-histidine.</text>
        <dbReference type="EC" id="2.7.13.3"/>
    </reaction>
</comment>
<evidence type="ECO:0000256" key="2">
    <source>
        <dbReference type="ARBA" id="ARBA00012438"/>
    </source>
</evidence>
<feature type="domain" description="PAC" evidence="8">
    <location>
        <begin position="231"/>
        <end position="283"/>
    </location>
</feature>
<keyword evidence="4 9" id="KW-0418">Kinase</keyword>
<accession>A0A172WN13</accession>
<dbReference type="PANTHER" id="PTHR43065:SF42">
    <property type="entry name" value="TWO-COMPONENT SENSOR PPRA"/>
    <property type="match status" value="1"/>
</dbReference>
<dbReference type="PRINTS" id="PR00344">
    <property type="entry name" value="BCTRLSENSOR"/>
</dbReference>
<dbReference type="Gene3D" id="1.10.287.130">
    <property type="match status" value="1"/>
</dbReference>
<evidence type="ECO:0000313" key="9">
    <source>
        <dbReference type="EMBL" id="ANF24729.1"/>
    </source>
</evidence>
<dbReference type="InterPro" id="IPR003661">
    <property type="entry name" value="HisK_dim/P_dom"/>
</dbReference>
<dbReference type="Gene3D" id="3.30.565.10">
    <property type="entry name" value="Histidine kinase-like ATPase, C-terminal domain"/>
    <property type="match status" value="1"/>
</dbReference>
<reference evidence="9 10" key="1">
    <citation type="submission" date="2016-05" db="EMBL/GenBank/DDBJ databases">
        <title>Genome sequence of Pseudomonas stutzeri 273 and identification of the exopolysaccharide biosynthesis locus.</title>
        <authorList>
            <person name="Wu S."/>
            <person name="Sun C."/>
        </authorList>
    </citation>
    <scope>NUCLEOTIDE SEQUENCE [LARGE SCALE GENOMIC DNA]</scope>
    <source>
        <strain evidence="9 10">273</strain>
    </source>
</reference>
<organism evidence="9 10">
    <name type="scientific">Stutzerimonas stutzeri</name>
    <name type="common">Pseudomonas stutzeri</name>
    <dbReference type="NCBI Taxonomy" id="316"/>
    <lineage>
        <taxon>Bacteria</taxon>
        <taxon>Pseudomonadati</taxon>
        <taxon>Pseudomonadota</taxon>
        <taxon>Gammaproteobacteria</taxon>
        <taxon>Pseudomonadales</taxon>
        <taxon>Pseudomonadaceae</taxon>
        <taxon>Stutzerimonas</taxon>
    </lineage>
</organism>
<dbReference type="AlphaFoldDB" id="A0A172WN13"/>
<dbReference type="InterPro" id="IPR036890">
    <property type="entry name" value="HATPase_C_sf"/>
</dbReference>
<dbReference type="CDD" id="cd00082">
    <property type="entry name" value="HisKA"/>
    <property type="match status" value="1"/>
</dbReference>
<dbReference type="SMART" id="SM00388">
    <property type="entry name" value="HisKA"/>
    <property type="match status" value="1"/>
</dbReference>
<dbReference type="Gene3D" id="3.40.50.2300">
    <property type="match status" value="1"/>
</dbReference>
<name>A0A172WN13_STUST</name>
<dbReference type="SMART" id="SM00448">
    <property type="entry name" value="REC"/>
    <property type="match status" value="1"/>
</dbReference>
<evidence type="ECO:0000259" key="8">
    <source>
        <dbReference type="PROSITE" id="PS50113"/>
    </source>
</evidence>
<dbReference type="InterPro" id="IPR013656">
    <property type="entry name" value="PAS_4"/>
</dbReference>
<dbReference type="EMBL" id="CP015641">
    <property type="protein sequence ID" value="ANF24729.1"/>
    <property type="molecule type" value="Genomic_DNA"/>
</dbReference>
<protein>
    <recommendedName>
        <fullName evidence="2">histidine kinase</fullName>
        <ecNumber evidence="2">2.7.13.3</ecNumber>
    </recommendedName>
</protein>
<dbReference type="InterPro" id="IPR004358">
    <property type="entry name" value="Sig_transdc_His_kin-like_C"/>
</dbReference>
<dbReference type="SUPFAM" id="SSF55874">
    <property type="entry name" value="ATPase domain of HSP90 chaperone/DNA topoisomerase II/histidine kinase"/>
    <property type="match status" value="1"/>
</dbReference>
<dbReference type="PROSITE" id="PS50113">
    <property type="entry name" value="PAC"/>
    <property type="match status" value="1"/>
</dbReference>
<evidence type="ECO:0000259" key="6">
    <source>
        <dbReference type="PROSITE" id="PS50109"/>
    </source>
</evidence>
<dbReference type="InterPro" id="IPR036097">
    <property type="entry name" value="HisK_dim/P_sf"/>
</dbReference>
<evidence type="ECO:0000256" key="5">
    <source>
        <dbReference type="PROSITE-ProRule" id="PRU00169"/>
    </source>
</evidence>
<dbReference type="SUPFAM" id="SSF55785">
    <property type="entry name" value="PYP-like sensor domain (PAS domain)"/>
    <property type="match status" value="1"/>
</dbReference>
<dbReference type="Pfam" id="PF02518">
    <property type="entry name" value="HATPase_c"/>
    <property type="match status" value="1"/>
</dbReference>
<dbReference type="InterPro" id="IPR000014">
    <property type="entry name" value="PAS"/>
</dbReference>
<feature type="modified residue" description="4-aspartylphosphate" evidence="5">
    <location>
        <position position="630"/>
    </location>
</feature>
<dbReference type="SUPFAM" id="SSF52172">
    <property type="entry name" value="CheY-like"/>
    <property type="match status" value="1"/>
</dbReference>
<dbReference type="EC" id="2.7.13.3" evidence="2"/>
<dbReference type="SMART" id="SM00387">
    <property type="entry name" value="HATPase_c"/>
    <property type="match status" value="1"/>
</dbReference>
<dbReference type="NCBIfam" id="TIGR00229">
    <property type="entry name" value="sensory_box"/>
    <property type="match status" value="1"/>
</dbReference>
<dbReference type="PROSITE" id="PS50109">
    <property type="entry name" value="HIS_KIN"/>
    <property type="match status" value="1"/>
</dbReference>
<dbReference type="Pfam" id="PF00512">
    <property type="entry name" value="HisKA"/>
    <property type="match status" value="1"/>
</dbReference>
<dbReference type="Proteomes" id="UP000077787">
    <property type="component" value="Chromosome"/>
</dbReference>
<dbReference type="InterPro" id="IPR035965">
    <property type="entry name" value="PAS-like_dom_sf"/>
</dbReference>
<evidence type="ECO:0000259" key="7">
    <source>
        <dbReference type="PROSITE" id="PS50110"/>
    </source>
</evidence>
<evidence type="ECO:0000256" key="1">
    <source>
        <dbReference type="ARBA" id="ARBA00000085"/>
    </source>
</evidence>
<dbReference type="PANTHER" id="PTHR43065">
    <property type="entry name" value="SENSOR HISTIDINE KINASE"/>
    <property type="match status" value="1"/>
</dbReference>
<feature type="domain" description="Histidine kinase" evidence="6">
    <location>
        <begin position="335"/>
        <end position="557"/>
    </location>
</feature>
<dbReference type="RefSeq" id="WP_064480923.1">
    <property type="nucleotide sequence ID" value="NZ_CP015641.1"/>
</dbReference>
<keyword evidence="4 9" id="KW-0808">Transferase</keyword>
<dbReference type="GO" id="GO:0000155">
    <property type="term" value="F:phosphorelay sensor kinase activity"/>
    <property type="evidence" value="ECO:0007669"/>
    <property type="project" value="InterPro"/>
</dbReference>
<evidence type="ECO:0000256" key="3">
    <source>
        <dbReference type="ARBA" id="ARBA00022553"/>
    </source>
</evidence>